<keyword evidence="2" id="KW-1185">Reference proteome</keyword>
<name>A0A2S7N3X1_9BACI</name>
<comment type="caution">
    <text evidence="1">The sequence shown here is derived from an EMBL/GenBank/DDBJ whole genome shotgun (WGS) entry which is preliminary data.</text>
</comment>
<protein>
    <submittedName>
        <fullName evidence="1">DUF2809 domain-containing protein</fullName>
    </submittedName>
</protein>
<dbReference type="Pfam" id="PF10990">
    <property type="entry name" value="DUF2809"/>
    <property type="match status" value="1"/>
</dbReference>
<evidence type="ECO:0000313" key="2">
    <source>
        <dbReference type="Proteomes" id="UP000239663"/>
    </source>
</evidence>
<evidence type="ECO:0000313" key="1">
    <source>
        <dbReference type="EMBL" id="PQD96718.1"/>
    </source>
</evidence>
<accession>A0A2S7N3X1</accession>
<dbReference type="Proteomes" id="UP000239663">
    <property type="component" value="Unassembled WGS sequence"/>
</dbReference>
<gene>
    <name evidence="1" type="ORF">CYL18_02160</name>
</gene>
<dbReference type="EMBL" id="PKOZ01000001">
    <property type="protein sequence ID" value="PQD96718.1"/>
    <property type="molecule type" value="Genomic_DNA"/>
</dbReference>
<proteinExistence type="predicted"/>
<sequence>MILGLLSRKAGDTFPAFLADHAGDALWAMMIYFGFRFLLPNKPLGLSLFLSACFCFSIEWSQIYQADWINSIRNTALGALVLGRGFLAIDLIRYTGGILLAGLVDWTIIFKRNEENDGIQKSSPR</sequence>
<reference evidence="1 2" key="1">
    <citation type="submission" date="2017-12" db="EMBL/GenBank/DDBJ databases">
        <title>Taxonomic description and draft genome of Pradoshia cofamensis Gen. nov., sp. nov., a thermotolerant bacillale isolated from anterior gut of earthworm Eisenia fetida.</title>
        <authorList>
            <person name="Saha T."/>
            <person name="Chakraborty R."/>
        </authorList>
    </citation>
    <scope>NUCLEOTIDE SEQUENCE [LARGE SCALE GENOMIC DNA]</scope>
    <source>
        <strain evidence="1 2">EAG3</strain>
    </source>
</reference>
<dbReference type="InterPro" id="IPR021257">
    <property type="entry name" value="DUF2809"/>
</dbReference>
<dbReference type="AlphaFoldDB" id="A0A2S7N3X1"/>
<dbReference type="OrthoDB" id="5360192at2"/>
<organism evidence="1 2">
    <name type="scientific">Pradoshia eiseniae</name>
    <dbReference type="NCBI Taxonomy" id="2064768"/>
    <lineage>
        <taxon>Bacteria</taxon>
        <taxon>Bacillati</taxon>
        <taxon>Bacillota</taxon>
        <taxon>Bacilli</taxon>
        <taxon>Bacillales</taxon>
        <taxon>Bacillaceae</taxon>
        <taxon>Pradoshia</taxon>
    </lineage>
</organism>